<reference evidence="2" key="1">
    <citation type="journal article" date="2010" name="Science">
        <title>The genome of the Western clawed frog Xenopus tropicalis.</title>
        <authorList>
            <person name="Hellsten U."/>
            <person name="Harland R.M."/>
            <person name="Gilchrist M.J."/>
            <person name="Hendrix D."/>
            <person name="Jurka J."/>
            <person name="Kapitonov V."/>
            <person name="Ovcharenko I."/>
            <person name="Putnam N.H."/>
            <person name="Shu S."/>
            <person name="Taher L."/>
            <person name="Blitz I.L."/>
            <person name="Blumberg B."/>
            <person name="Dichmann D.S."/>
            <person name="Dubchak I."/>
            <person name="Amaya E."/>
            <person name="Detter J.C."/>
            <person name="Fletcher R."/>
            <person name="Gerhard D.S."/>
            <person name="Goodstein D."/>
            <person name="Graves T."/>
            <person name="Grigoriev I.V."/>
            <person name="Grimwood J."/>
            <person name="Kawashima T."/>
            <person name="Lindquist E."/>
            <person name="Lucas S.M."/>
            <person name="Mead P.E."/>
            <person name="Mitros T."/>
            <person name="Ogino H."/>
            <person name="Ohta Y."/>
            <person name="Poliakov A.V."/>
            <person name="Pollet N."/>
            <person name="Robert J."/>
            <person name="Salamov A."/>
            <person name="Sater A.K."/>
            <person name="Schmutz J."/>
            <person name="Terry A."/>
            <person name="Vize P.D."/>
            <person name="Warren W.C."/>
            <person name="Wells D."/>
            <person name="Wills A."/>
            <person name="Wilson R.K."/>
            <person name="Zimmerman L.B."/>
            <person name="Zorn A.M."/>
            <person name="Grainger R."/>
            <person name="Grammer T."/>
            <person name="Khokha M.K."/>
            <person name="Richardson P.M."/>
            <person name="Rokhsar D.S."/>
        </authorList>
    </citation>
    <scope>NUCLEOTIDE SEQUENCE [LARGE SCALE GENOMIC DNA]</scope>
    <source>
        <strain evidence="2">Nigerian</strain>
    </source>
</reference>
<dbReference type="PANTHER" id="PTHR31635:SF196">
    <property type="entry name" value="REVERSE TRANSCRIPTASE DOMAIN-CONTAINING PROTEIN-RELATED"/>
    <property type="match status" value="1"/>
</dbReference>
<evidence type="ECO:0000313" key="2">
    <source>
        <dbReference type="Ensembl" id="ENSXETP00000119348"/>
    </source>
</evidence>
<sequence>MHHCKRQSIPAMLLSTDAEKAFDRVDWVFLKSTLAAINLGPRMQAWISTLYTSPTAKLRINGELSLPFHIRNGTRQGCPLSPLLFVLSLENFLSRIRNNPDISGIKIGNREHKIAAYADDLLFFLRNPHITLPNLLNELKNFALISNFKINLTKSVAQNLSIPPAEFTEVMHNFPIKTSHSYFTYLGIKIYSDLKLTIDRNYGDFLNAIKTDLHSWSKPTLSWIGRINSLKMNVLPRFLYISQAIPYPPPKNTLRTLNTLTKLFVWDNKNPRLARNTLCAQKSDGGLSLPDWEGYHKATVINRCLDWSFHRTSKLWISVEQESSTTPLWAATWLPPSARIYSDKTDTKLRYTLDTWDSLTKSGKWSNSPTPLLPVFGNPAFTPGLDLDNYKKWKLELHSGISFFYKPNQLKTLEDLLGDTTPTDLDRFKYRQIRHFIHSTFPPHKEKPEPTEIERIWSKDKTPKRAISLLYKQILNLRPHPADHYRTKWEKDLNITIDETQWAKMIRLTHTSSQCTKIQELNYKILTKWYRYPTKLNKIYRAVSPNCWRCGKHPGTLTHIFWSCPALASYWSTIRDTIKSLTDIEIPDTASTILLHDTFSSAKAYRNSLVPILLDTAKALIPVKWRTTESPTTRDWLHKVAEICKFEELKPNSAADHQNFITKWFHWKEFTNTDTYRQLCLA</sequence>
<proteinExistence type="predicted"/>
<dbReference type="InterPro" id="IPR000477">
    <property type="entry name" value="RT_dom"/>
</dbReference>
<feature type="domain" description="Reverse transcriptase" evidence="1">
    <location>
        <begin position="1"/>
        <end position="190"/>
    </location>
</feature>
<dbReference type="PANTHER" id="PTHR31635">
    <property type="entry name" value="REVERSE TRANSCRIPTASE DOMAIN-CONTAINING PROTEIN-RELATED"/>
    <property type="match status" value="1"/>
</dbReference>
<dbReference type="SUPFAM" id="SSF56672">
    <property type="entry name" value="DNA/RNA polymerases"/>
    <property type="match status" value="1"/>
</dbReference>
<accession>A0A803KFY5</accession>
<dbReference type="Pfam" id="PF00078">
    <property type="entry name" value="RVT_1"/>
    <property type="match status" value="1"/>
</dbReference>
<dbReference type="GeneTree" id="ENSGT00990000209892"/>
<dbReference type="Ensembl" id="ENSXETT00000107467">
    <property type="protein sequence ID" value="ENSXETP00000119348"/>
    <property type="gene ID" value="ENSXETG00000048551"/>
</dbReference>
<name>A0A803KFY5_XENTR</name>
<protein>
    <recommendedName>
        <fullName evidence="1">Reverse transcriptase domain-containing protein</fullName>
    </recommendedName>
</protein>
<dbReference type="CDD" id="cd01650">
    <property type="entry name" value="RT_nLTR_like"/>
    <property type="match status" value="1"/>
</dbReference>
<dbReference type="AlphaFoldDB" id="A0A803KFY5"/>
<dbReference type="InParanoid" id="A0A803KFY5"/>
<dbReference type="PROSITE" id="PS50878">
    <property type="entry name" value="RT_POL"/>
    <property type="match status" value="1"/>
</dbReference>
<evidence type="ECO:0000259" key="1">
    <source>
        <dbReference type="PROSITE" id="PS50878"/>
    </source>
</evidence>
<organism evidence="2">
    <name type="scientific">Xenopus tropicalis</name>
    <name type="common">Western clawed frog</name>
    <name type="synonym">Silurana tropicalis</name>
    <dbReference type="NCBI Taxonomy" id="8364"/>
    <lineage>
        <taxon>Eukaryota</taxon>
        <taxon>Metazoa</taxon>
        <taxon>Chordata</taxon>
        <taxon>Craniata</taxon>
        <taxon>Vertebrata</taxon>
        <taxon>Euteleostomi</taxon>
        <taxon>Amphibia</taxon>
        <taxon>Batrachia</taxon>
        <taxon>Anura</taxon>
        <taxon>Pipoidea</taxon>
        <taxon>Pipidae</taxon>
        <taxon>Xenopodinae</taxon>
        <taxon>Xenopus</taxon>
        <taxon>Silurana</taxon>
    </lineage>
</organism>
<reference evidence="2" key="2">
    <citation type="submission" date="2021-03" db="UniProtKB">
        <authorList>
            <consortium name="Ensembl"/>
        </authorList>
    </citation>
    <scope>IDENTIFICATION</scope>
</reference>
<dbReference type="InterPro" id="IPR043502">
    <property type="entry name" value="DNA/RNA_pol_sf"/>
</dbReference>